<evidence type="ECO:0000313" key="8">
    <source>
        <dbReference type="Proteomes" id="UP000324022"/>
    </source>
</evidence>
<evidence type="ECO:0000259" key="6">
    <source>
        <dbReference type="PROSITE" id="PS50103"/>
    </source>
</evidence>
<feature type="compositionally biased region" description="Low complexity" evidence="5">
    <location>
        <begin position="894"/>
        <end position="910"/>
    </location>
</feature>
<evidence type="ECO:0000256" key="3">
    <source>
        <dbReference type="ARBA" id="ARBA00022833"/>
    </source>
</evidence>
<feature type="compositionally biased region" description="Low complexity" evidence="5">
    <location>
        <begin position="860"/>
        <end position="874"/>
    </location>
</feature>
<reference evidence="7 8" key="1">
    <citation type="submission" date="2018-03" db="EMBL/GenBank/DDBJ databases">
        <authorList>
            <person name="Guldener U."/>
        </authorList>
    </citation>
    <scope>NUCLEOTIDE SEQUENCE [LARGE SCALE GENOMIC DNA]</scope>
    <source>
        <strain evidence="7 8">NBRC100155</strain>
    </source>
</reference>
<organism evidence="7 8">
    <name type="scientific">Ustilago trichophora</name>
    <dbReference type="NCBI Taxonomy" id="86804"/>
    <lineage>
        <taxon>Eukaryota</taxon>
        <taxon>Fungi</taxon>
        <taxon>Dikarya</taxon>
        <taxon>Basidiomycota</taxon>
        <taxon>Ustilaginomycotina</taxon>
        <taxon>Ustilaginomycetes</taxon>
        <taxon>Ustilaginales</taxon>
        <taxon>Ustilaginaceae</taxon>
        <taxon>Ustilago</taxon>
    </lineage>
</organism>
<dbReference type="InterPro" id="IPR036855">
    <property type="entry name" value="Znf_CCCH_sf"/>
</dbReference>
<feature type="compositionally biased region" description="Low complexity" evidence="5">
    <location>
        <begin position="1022"/>
        <end position="1038"/>
    </location>
</feature>
<dbReference type="EMBL" id="OOIN01000040">
    <property type="protein sequence ID" value="SPO31684.1"/>
    <property type="molecule type" value="Genomic_DNA"/>
</dbReference>
<feature type="compositionally biased region" description="Polar residues" evidence="5">
    <location>
        <begin position="995"/>
        <end position="1004"/>
    </location>
</feature>
<feature type="compositionally biased region" description="Polar residues" evidence="5">
    <location>
        <begin position="1"/>
        <end position="18"/>
    </location>
</feature>
<feature type="region of interest" description="Disordered" evidence="5">
    <location>
        <begin position="238"/>
        <end position="277"/>
    </location>
</feature>
<evidence type="ECO:0000256" key="4">
    <source>
        <dbReference type="PROSITE-ProRule" id="PRU00723"/>
    </source>
</evidence>
<feature type="region of interest" description="Disordered" evidence="5">
    <location>
        <begin position="544"/>
        <end position="650"/>
    </location>
</feature>
<dbReference type="InterPro" id="IPR035441">
    <property type="entry name" value="TFIIS/LEDGF_dom_sf"/>
</dbReference>
<dbReference type="PANTHER" id="PTHR39473">
    <property type="match status" value="1"/>
</dbReference>
<feature type="compositionally biased region" description="Polar residues" evidence="5">
    <location>
        <begin position="671"/>
        <end position="690"/>
    </location>
</feature>
<feature type="region of interest" description="Disordered" evidence="5">
    <location>
        <begin position="1"/>
        <end position="48"/>
    </location>
</feature>
<dbReference type="AlphaFoldDB" id="A0A5C3EM01"/>
<feature type="compositionally biased region" description="Low complexity" evidence="5">
    <location>
        <begin position="166"/>
        <end position="193"/>
    </location>
</feature>
<feature type="compositionally biased region" description="Polar residues" evidence="5">
    <location>
        <begin position="1011"/>
        <end position="1021"/>
    </location>
</feature>
<feature type="region of interest" description="Disordered" evidence="5">
    <location>
        <begin position="894"/>
        <end position="919"/>
    </location>
</feature>
<keyword evidence="1 4" id="KW-0479">Metal-binding</keyword>
<feature type="zinc finger region" description="C3H1-type" evidence="4">
    <location>
        <begin position="1067"/>
        <end position="1092"/>
    </location>
</feature>
<dbReference type="SUPFAM" id="SSF47676">
    <property type="entry name" value="Conserved domain common to transcription factors TFIIS, elongin A, CRSP70"/>
    <property type="match status" value="1"/>
</dbReference>
<feature type="region of interest" description="Disordered" evidence="5">
    <location>
        <begin position="795"/>
        <end position="830"/>
    </location>
</feature>
<feature type="compositionally biased region" description="Low complexity" evidence="5">
    <location>
        <begin position="546"/>
        <end position="570"/>
    </location>
</feature>
<evidence type="ECO:0000256" key="1">
    <source>
        <dbReference type="ARBA" id="ARBA00022723"/>
    </source>
</evidence>
<evidence type="ECO:0000256" key="5">
    <source>
        <dbReference type="SAM" id="MobiDB-lite"/>
    </source>
</evidence>
<keyword evidence="2 4" id="KW-0863">Zinc-finger</keyword>
<evidence type="ECO:0000256" key="2">
    <source>
        <dbReference type="ARBA" id="ARBA00022771"/>
    </source>
</evidence>
<protein>
    <recommendedName>
        <fullName evidence="6">C3H1-type domain-containing protein</fullName>
    </recommendedName>
</protein>
<feature type="compositionally biased region" description="Low complexity" evidence="5">
    <location>
        <begin position="593"/>
        <end position="617"/>
    </location>
</feature>
<dbReference type="OrthoDB" id="6159439at2759"/>
<accession>A0A5C3EM01</accession>
<dbReference type="SUPFAM" id="SSF90229">
    <property type="entry name" value="CCCH zinc finger"/>
    <property type="match status" value="1"/>
</dbReference>
<feature type="region of interest" description="Disordered" evidence="5">
    <location>
        <begin position="662"/>
        <end position="698"/>
    </location>
</feature>
<dbReference type="InterPro" id="IPR000571">
    <property type="entry name" value="Znf_CCCH"/>
</dbReference>
<sequence>MDSSSGYDSWPMQPNSNPELAWHLGPNNIPPNNIPQPNGAAPMHSLYASSPASSSASIAASLYPAFPPGDPQLVQHQHHHLQHYYQQPPQPLYPPQPQYLPHQYTTASPLNSVSTSNGVPASNVFSPDAMSANATAFNELKSMFPNASPDQLINAFFHAPGPGPNSTPTQTQAHPQQQQSTQLPPQLQPQHQTSVTYPQQNVYDSQSGHSLANALTFTSPPAVPANLTSGSNYDLPQSAASTVPASDGLPSTITALPPQASTNSASSSIADGKKKTTKLRQSKLTFLPGVAHAVSKEATQPPPSAPASATPHASSDVANVTPARDNVSEPGTPPIPPAKALATKPSTGASTASSSGTKSVASTAPTADSVLWSKAKQALSRLSVERTPEQSARQLVQTLCELDSAGRFRQVVSTGVEVRKNIIETLHAIATLEKGRGFTDNGRKKFFGTWMGIPGARHILSTWLRQTVPPKKLSDGVSDLSRRYKQTLLPLLDILGYVPIKKAYLTDEAGLGKAITGVSNRADASAAKLAQSLKAKWMKVIENEGSSTAPPARPASAAASTTTSASSTVATKRKPTESVTAAESSSKRYKTGVAAASASTSVKSTKPMTSSTTTSTTAKPGLSFFGSGSVKKPTSTIGTSGTSGAGGANRMNAHQSVMSLMDKFSGGSAGDRTTGSQTSKDVSSSAQNQQKPKKRVRWREESELVAIKLIEPADYGQGDENDDAELDAPIGGVDEHDEGLALRQSVSTMEALMDWREPREVIVTMADSGSVGNESVEGPFQAKRDAQLEEVVYEEGKEPQCPDESQLEQPGTISEAPEELKGQESLEIPTPWMEEYSTGMVAMEDSAGDIGEENAKMEGEPQPAASAPAGSIGAPSTADLSALLSKVGQVVASGSNATPASTSTSAQSAPTPAPSAPLSFDVNQLQSILASANGSGPNSNAVNAAMASSNITSGNLSALLSSLTSGLNANRASVPLNGSETNEGGYWQRTHGENGASTVPQTESYPGEYQQEYTHGGQSTQRYGQRSESGYRYGSSSGWDDGRNGDSNYGGGSGGGDGGGGGAWQSKAHIKQCKFFSQGNCFRGDSCHFRHG</sequence>
<proteinExistence type="predicted"/>
<feature type="region of interest" description="Disordered" evidence="5">
    <location>
        <begin position="853"/>
        <end position="874"/>
    </location>
</feature>
<feature type="compositionally biased region" description="Polar residues" evidence="5">
    <location>
        <begin position="238"/>
        <end position="269"/>
    </location>
</feature>
<keyword evidence="3 4" id="KW-0862">Zinc</keyword>
<dbReference type="PROSITE" id="PS50103">
    <property type="entry name" value="ZF_C3H1"/>
    <property type="match status" value="1"/>
</dbReference>
<feature type="region of interest" description="Disordered" evidence="5">
    <location>
        <begin position="69"/>
        <end position="90"/>
    </location>
</feature>
<dbReference type="PANTHER" id="PTHR39473:SF1">
    <property type="entry name" value="DINB-LIKE DOMAIN-CONTAINING PROTEIN"/>
    <property type="match status" value="1"/>
</dbReference>
<feature type="compositionally biased region" description="Low complexity" evidence="5">
    <location>
        <begin position="306"/>
        <end position="315"/>
    </location>
</feature>
<dbReference type="Proteomes" id="UP000324022">
    <property type="component" value="Unassembled WGS sequence"/>
</dbReference>
<feature type="region of interest" description="Disordered" evidence="5">
    <location>
        <begin position="153"/>
        <end position="194"/>
    </location>
</feature>
<evidence type="ECO:0000313" key="7">
    <source>
        <dbReference type="EMBL" id="SPO31684.1"/>
    </source>
</evidence>
<name>A0A5C3EM01_9BASI</name>
<feature type="compositionally biased region" description="Low complexity" evidence="5">
    <location>
        <begin position="342"/>
        <end position="364"/>
    </location>
</feature>
<dbReference type="GO" id="GO:0008270">
    <property type="term" value="F:zinc ion binding"/>
    <property type="evidence" value="ECO:0007669"/>
    <property type="project" value="UniProtKB-KW"/>
</dbReference>
<feature type="compositionally biased region" description="Gly residues" evidence="5">
    <location>
        <begin position="1048"/>
        <end position="1063"/>
    </location>
</feature>
<gene>
    <name evidence="7" type="ORF">UTRI_06611_B</name>
</gene>
<feature type="domain" description="C3H1-type" evidence="6">
    <location>
        <begin position="1067"/>
        <end position="1092"/>
    </location>
</feature>
<keyword evidence="8" id="KW-1185">Reference proteome</keyword>
<feature type="region of interest" description="Disordered" evidence="5">
    <location>
        <begin position="295"/>
        <end position="366"/>
    </location>
</feature>
<feature type="region of interest" description="Disordered" evidence="5">
    <location>
        <begin position="972"/>
        <end position="1064"/>
    </location>
</feature>